<proteinExistence type="predicted"/>
<keyword evidence="1" id="KW-1133">Transmembrane helix</keyword>
<dbReference type="EMBL" id="JADQTO010000021">
    <property type="protein sequence ID" value="MBG0566596.1"/>
    <property type="molecule type" value="Genomic_DNA"/>
</dbReference>
<gene>
    <name evidence="2" type="ORF">I4J89_34640</name>
</gene>
<dbReference type="AlphaFoldDB" id="A0A931G311"/>
<name>A0A931G311_9ACTN</name>
<comment type="caution">
    <text evidence="2">The sequence shown here is derived from an EMBL/GenBank/DDBJ whole genome shotgun (WGS) entry which is preliminary data.</text>
</comment>
<keyword evidence="1" id="KW-0472">Membrane</keyword>
<sequence>MPPADPWATIDRPVPTVYFGDSDTTVNVRPSDRTVHLPGSEPTAHVPQSAPTVRAEAELRFGPGVPVAPVPTPGWPAGAAAGRRRPLWRRLVSVLSSLLTLALVVVVGLYLWQRLRPIEVESVAVAVPQPAGNRCDVTVDVVATVHTNGRSGVIRYQWFRSDAAPGAVLTEQVGSGQRTATLTLKWTFSGVGTTTETATVNILAPSPIPAGTKVAYRCGGR</sequence>
<organism evidence="2 3">
    <name type="scientific">Actinoplanes aureus</name>
    <dbReference type="NCBI Taxonomy" id="2792083"/>
    <lineage>
        <taxon>Bacteria</taxon>
        <taxon>Bacillati</taxon>
        <taxon>Actinomycetota</taxon>
        <taxon>Actinomycetes</taxon>
        <taxon>Micromonosporales</taxon>
        <taxon>Micromonosporaceae</taxon>
        <taxon>Actinoplanes</taxon>
    </lineage>
</organism>
<protein>
    <submittedName>
        <fullName evidence="2">Uncharacterized protein</fullName>
    </submittedName>
</protein>
<evidence type="ECO:0000313" key="3">
    <source>
        <dbReference type="Proteomes" id="UP000598146"/>
    </source>
</evidence>
<dbReference type="Proteomes" id="UP000598146">
    <property type="component" value="Unassembled WGS sequence"/>
</dbReference>
<keyword evidence="1" id="KW-0812">Transmembrane</keyword>
<keyword evidence="3" id="KW-1185">Reference proteome</keyword>
<evidence type="ECO:0000313" key="2">
    <source>
        <dbReference type="EMBL" id="MBG0566596.1"/>
    </source>
</evidence>
<evidence type="ECO:0000256" key="1">
    <source>
        <dbReference type="SAM" id="Phobius"/>
    </source>
</evidence>
<accession>A0A931G311</accession>
<feature type="transmembrane region" description="Helical" evidence="1">
    <location>
        <begin position="91"/>
        <end position="112"/>
    </location>
</feature>
<reference evidence="2" key="1">
    <citation type="submission" date="2020-11" db="EMBL/GenBank/DDBJ databases">
        <title>Isolation and identification of active actinomycetes.</title>
        <authorList>
            <person name="Sun X."/>
        </authorList>
    </citation>
    <scope>NUCLEOTIDE SEQUENCE</scope>
    <source>
        <strain evidence="2">NEAU-A11</strain>
    </source>
</reference>